<keyword evidence="1" id="KW-0040">ANK repeat</keyword>
<dbReference type="PROSITE" id="PS50297">
    <property type="entry name" value="ANK_REP_REGION"/>
    <property type="match status" value="1"/>
</dbReference>
<reference evidence="2 3" key="1">
    <citation type="submission" date="2016-04" db="EMBL/GenBank/DDBJ databases">
        <title>A degradative enzymes factory behind the ericoid mycorrhizal symbiosis.</title>
        <authorList>
            <consortium name="DOE Joint Genome Institute"/>
            <person name="Martino E."/>
            <person name="Morin E."/>
            <person name="Grelet G."/>
            <person name="Kuo A."/>
            <person name="Kohler A."/>
            <person name="Daghino S."/>
            <person name="Barry K."/>
            <person name="Choi C."/>
            <person name="Cichocki N."/>
            <person name="Clum A."/>
            <person name="Copeland A."/>
            <person name="Hainaut M."/>
            <person name="Haridas S."/>
            <person name="Labutti K."/>
            <person name="Lindquist E."/>
            <person name="Lipzen A."/>
            <person name="Khouja H.-R."/>
            <person name="Murat C."/>
            <person name="Ohm R."/>
            <person name="Olson A."/>
            <person name="Spatafora J."/>
            <person name="Veneault-Fourrey C."/>
            <person name="Henrissat B."/>
            <person name="Grigoriev I."/>
            <person name="Martin F."/>
            <person name="Perotto S."/>
        </authorList>
    </citation>
    <scope>NUCLEOTIDE SEQUENCE [LARGE SCALE GENOMIC DNA]</scope>
    <source>
        <strain evidence="2 3">E</strain>
    </source>
</reference>
<sequence>MFIDVFVDMFVDNNSQMNVIEAKKSLFRGHMTPSLMFIAVANGHLKTVQLLLDKGAEVDQFSGPAGDLLQSNSRGAANFPNLETYGNDLLQALLCAAAVRGYDDIVAVLLSASTTLEGPPSLDQCPLYQAAKVGHSKVVSVLLEAGVDPRPSLLAHINSKNHQIVRRLVEAALNLTSSESWGPYDTEEARENSYLITIATRCGKTEIVRYLLAAGAKTADKDKDGMSALLWAIQCGHDEIVKLLLNYRALFKADESQRVRALDLACRSRQANLVLMLLARHSREWTETTDERVNAIVRMEVRRRREEMES</sequence>
<dbReference type="Pfam" id="PF00023">
    <property type="entry name" value="Ank"/>
    <property type="match status" value="2"/>
</dbReference>
<dbReference type="InterPro" id="IPR002110">
    <property type="entry name" value="Ankyrin_rpt"/>
</dbReference>
<evidence type="ECO:0000256" key="1">
    <source>
        <dbReference type="PROSITE-ProRule" id="PRU00023"/>
    </source>
</evidence>
<accession>A0A2J6T6M7</accession>
<protein>
    <submittedName>
        <fullName evidence="2">Ankyrin</fullName>
    </submittedName>
</protein>
<dbReference type="PANTHER" id="PTHR46224">
    <property type="entry name" value="ANKYRIN REPEAT FAMILY PROTEIN"/>
    <property type="match status" value="1"/>
</dbReference>
<proteinExistence type="predicted"/>
<organism evidence="2 3">
    <name type="scientific">Hyaloscypha bicolor E</name>
    <dbReference type="NCBI Taxonomy" id="1095630"/>
    <lineage>
        <taxon>Eukaryota</taxon>
        <taxon>Fungi</taxon>
        <taxon>Dikarya</taxon>
        <taxon>Ascomycota</taxon>
        <taxon>Pezizomycotina</taxon>
        <taxon>Leotiomycetes</taxon>
        <taxon>Helotiales</taxon>
        <taxon>Hyaloscyphaceae</taxon>
        <taxon>Hyaloscypha</taxon>
        <taxon>Hyaloscypha bicolor</taxon>
    </lineage>
</organism>
<dbReference type="SMART" id="SM00248">
    <property type="entry name" value="ANK"/>
    <property type="match status" value="6"/>
</dbReference>
<dbReference type="SUPFAM" id="SSF48403">
    <property type="entry name" value="Ankyrin repeat"/>
    <property type="match status" value="1"/>
</dbReference>
<name>A0A2J6T6M7_9HELO</name>
<evidence type="ECO:0000313" key="2">
    <source>
        <dbReference type="EMBL" id="PMD58667.1"/>
    </source>
</evidence>
<dbReference type="PROSITE" id="PS50088">
    <property type="entry name" value="ANK_REPEAT"/>
    <property type="match status" value="3"/>
</dbReference>
<dbReference type="Gene3D" id="1.25.40.20">
    <property type="entry name" value="Ankyrin repeat-containing domain"/>
    <property type="match status" value="2"/>
</dbReference>
<gene>
    <name evidence="2" type="ORF">K444DRAFT_414485</name>
</gene>
<feature type="repeat" description="ANK" evidence="1">
    <location>
        <begin position="31"/>
        <end position="63"/>
    </location>
</feature>
<dbReference type="InterPro" id="IPR036770">
    <property type="entry name" value="Ankyrin_rpt-contain_sf"/>
</dbReference>
<dbReference type="RefSeq" id="XP_024735571.1">
    <property type="nucleotide sequence ID" value="XM_024872644.1"/>
</dbReference>
<dbReference type="Pfam" id="PF12796">
    <property type="entry name" value="Ank_2"/>
    <property type="match status" value="1"/>
</dbReference>
<dbReference type="GeneID" id="36580724"/>
<dbReference type="AlphaFoldDB" id="A0A2J6T6M7"/>
<feature type="repeat" description="ANK" evidence="1">
    <location>
        <begin position="224"/>
        <end position="256"/>
    </location>
</feature>
<dbReference type="STRING" id="1095630.A0A2J6T6M7"/>
<feature type="repeat" description="ANK" evidence="1">
    <location>
        <begin position="122"/>
        <end position="148"/>
    </location>
</feature>
<dbReference type="InterPro" id="IPR051616">
    <property type="entry name" value="Cul2-RING_E3_ligase_SR"/>
</dbReference>
<evidence type="ECO:0000313" key="3">
    <source>
        <dbReference type="Proteomes" id="UP000235371"/>
    </source>
</evidence>
<keyword evidence="3" id="KW-1185">Reference proteome</keyword>
<dbReference type="PANTHER" id="PTHR46224:SF64">
    <property type="entry name" value="IQ MOTIF AND ANKYRIN REPEAT DOMAIN-CONTAINING PROTEIN 1"/>
    <property type="match status" value="1"/>
</dbReference>
<dbReference type="InParanoid" id="A0A2J6T6M7"/>
<dbReference type="EMBL" id="KZ613817">
    <property type="protein sequence ID" value="PMD58667.1"/>
    <property type="molecule type" value="Genomic_DNA"/>
</dbReference>
<dbReference type="Proteomes" id="UP000235371">
    <property type="component" value="Unassembled WGS sequence"/>
</dbReference>
<dbReference type="OrthoDB" id="9631868at2759"/>